<feature type="region of interest" description="Disordered" evidence="1">
    <location>
        <begin position="108"/>
        <end position="139"/>
    </location>
</feature>
<dbReference type="EMBL" id="SIDB01000001">
    <property type="protein sequence ID" value="KAI3438292.1"/>
    <property type="molecule type" value="Genomic_DNA"/>
</dbReference>
<protein>
    <submittedName>
        <fullName evidence="2">Uncharacterized protein</fullName>
    </submittedName>
</protein>
<feature type="compositionally biased region" description="Polar residues" evidence="1">
    <location>
        <begin position="54"/>
        <end position="65"/>
    </location>
</feature>
<name>A0A9D4Z272_CHLVU</name>
<evidence type="ECO:0000256" key="1">
    <source>
        <dbReference type="SAM" id="MobiDB-lite"/>
    </source>
</evidence>
<proteinExistence type="predicted"/>
<gene>
    <name evidence="2" type="ORF">D9Q98_000726</name>
</gene>
<feature type="region of interest" description="Disordered" evidence="1">
    <location>
        <begin position="1"/>
        <end position="65"/>
    </location>
</feature>
<comment type="caution">
    <text evidence="2">The sequence shown here is derived from an EMBL/GenBank/DDBJ whole genome shotgun (WGS) entry which is preliminary data.</text>
</comment>
<organism evidence="2 3">
    <name type="scientific">Chlorella vulgaris</name>
    <name type="common">Green alga</name>
    <dbReference type="NCBI Taxonomy" id="3077"/>
    <lineage>
        <taxon>Eukaryota</taxon>
        <taxon>Viridiplantae</taxon>
        <taxon>Chlorophyta</taxon>
        <taxon>core chlorophytes</taxon>
        <taxon>Trebouxiophyceae</taxon>
        <taxon>Chlorellales</taxon>
        <taxon>Chlorellaceae</taxon>
        <taxon>Chlorella clade</taxon>
        <taxon>Chlorella</taxon>
    </lineage>
</organism>
<reference evidence="2" key="2">
    <citation type="submission" date="2020-11" db="EMBL/GenBank/DDBJ databases">
        <authorList>
            <person name="Cecchin M."/>
            <person name="Marcolungo L."/>
            <person name="Rossato M."/>
            <person name="Girolomoni L."/>
            <person name="Cosentino E."/>
            <person name="Cuine S."/>
            <person name="Li-Beisson Y."/>
            <person name="Delledonne M."/>
            <person name="Ballottari M."/>
        </authorList>
    </citation>
    <scope>NUCLEOTIDE SEQUENCE</scope>
    <source>
        <strain evidence="2">211/11P</strain>
        <tissue evidence="2">Whole cell</tissue>
    </source>
</reference>
<reference evidence="2" key="1">
    <citation type="journal article" date="2019" name="Plant J.">
        <title>Chlorella vulgaris genome assembly and annotation reveals the molecular basis for metabolic acclimation to high light conditions.</title>
        <authorList>
            <person name="Cecchin M."/>
            <person name="Marcolungo L."/>
            <person name="Rossato M."/>
            <person name="Girolomoni L."/>
            <person name="Cosentino E."/>
            <person name="Cuine S."/>
            <person name="Li-Beisson Y."/>
            <person name="Delledonne M."/>
            <person name="Ballottari M."/>
        </authorList>
    </citation>
    <scope>NUCLEOTIDE SEQUENCE</scope>
    <source>
        <strain evidence="2">211/11P</strain>
    </source>
</reference>
<dbReference type="AlphaFoldDB" id="A0A9D4Z272"/>
<dbReference type="Proteomes" id="UP001055712">
    <property type="component" value="Unassembled WGS sequence"/>
</dbReference>
<sequence>MADSVWKTRPKGGAWALGVPPAPPRGPFGVCATREGQRGADFGGMPLATPSPTPRSQASNANGETNDMAACDGFLLDLEPMDTRSQHASLDGPQQLDLARAPADTAAPWRLKAQQQQPKEQWDEGQDGAHSTATSSPGCSFSTGAEAALASSLLDLQDDACSASRSPMRQHNGAVAVTATNKSTKAKTSAGAALVASTFWDDLAAKGSLFEYCRR</sequence>
<evidence type="ECO:0000313" key="3">
    <source>
        <dbReference type="Proteomes" id="UP001055712"/>
    </source>
</evidence>
<accession>A0A9D4Z272</accession>
<feature type="compositionally biased region" description="Polar residues" evidence="1">
    <location>
        <begin position="129"/>
        <end position="139"/>
    </location>
</feature>
<evidence type="ECO:0000313" key="2">
    <source>
        <dbReference type="EMBL" id="KAI3438292.1"/>
    </source>
</evidence>
<keyword evidence="3" id="KW-1185">Reference proteome</keyword>